<comment type="subcellular location">
    <subcellularLocation>
        <location evidence="1">Endoplasmic reticulum</location>
    </subcellularLocation>
    <subcellularLocation>
        <location evidence="6">Golgi apparatus membrane</location>
    </subcellularLocation>
</comment>
<dbReference type="Pfam" id="PF12931">
    <property type="entry name" value="TPR_Sec16"/>
    <property type="match status" value="1"/>
</dbReference>
<dbReference type="Gene3D" id="1.25.40.1030">
    <property type="match status" value="1"/>
</dbReference>
<feature type="compositionally biased region" description="Basic and acidic residues" evidence="7">
    <location>
        <begin position="1400"/>
        <end position="1412"/>
    </location>
</feature>
<dbReference type="PANTHER" id="PTHR13402:SF6">
    <property type="entry name" value="SECRETORY 16, ISOFORM I"/>
    <property type="match status" value="1"/>
</dbReference>
<keyword evidence="3 6" id="KW-0813">Transport</keyword>
<feature type="region of interest" description="Disordered" evidence="7">
    <location>
        <begin position="555"/>
        <end position="574"/>
    </location>
</feature>
<feature type="region of interest" description="Disordered" evidence="7">
    <location>
        <begin position="1"/>
        <end position="55"/>
    </location>
</feature>
<feature type="compositionally biased region" description="Basic and acidic residues" evidence="7">
    <location>
        <begin position="1503"/>
        <end position="1519"/>
    </location>
</feature>
<dbReference type="GO" id="GO:0016192">
    <property type="term" value="P:vesicle-mediated transport"/>
    <property type="evidence" value="ECO:0007669"/>
    <property type="project" value="UniProtKB-KW"/>
</dbReference>
<feature type="compositionally biased region" description="Polar residues" evidence="7">
    <location>
        <begin position="113"/>
        <end position="130"/>
    </location>
</feature>
<keyword evidence="6" id="KW-0333">Golgi apparatus</keyword>
<dbReference type="GO" id="GO:0015031">
    <property type="term" value="P:protein transport"/>
    <property type="evidence" value="ECO:0007669"/>
    <property type="project" value="UniProtKB-KW"/>
</dbReference>
<sequence>AMSFYWQNAVPQESGQSTGSTWDNINLGNTQPQQQQPAQQSFSYENQQNAGGYEQYVNPYADQWAAYHAQQAAQQQQQQQAQVQQQAAVVHQPQIEHQPILTQAPVELPASVSVPTTDHPTQESQSNHTTYDGWGQEGWTSHEPSVEPQVQPPANAQQYYYQQQQYYQEQIPQQPAQIEQNWAAADEMTSNASTLVPSTTSTVTIPSVETAPVELPHQSVKEETPQPSLQPAVHYEPVPPAAALDFGFDDEIVEKREEVKEEERVEIKLESHEENTEVSAVAVGEGWGEEWKEEREREEEAMDSSHLGPSHDQPRTSTPSPVEHEHREAEPTASPIEICPVESVPAPSPSPSPIVPPPPPPLSSHSMPPPPPPLAPLPIVVAPVVDTPLSHSESSSTKPSPLPTVTTPSGQTTGMNTEDTQKTSPPASLDSWVEVSSSGSDAVTVKQPMRQLRGVGVDGVPPIDASSPARPEKRSSVSSVVGGVVENGIGMERRREDSDSTHDGKTNVRDKFKNVKQQYPQIFDRFTQYRQSAREHNKTPTRVNPLLVAANHGGARVVGPLPTKNSTPKDHDRDSFYPPQFNSDISAIDTSARMHDHADHSLNMSLESRGYGEDLVDAYRKDRHRTQRSSRPASRAKSEYGDPLLRQDRRDLRDNRSMYDQSHMVHPQYGGYYPSGRYSLGRHSSMGMPYSVDPYENSRRPHSTYDQAARMRMERSGRGQEYDAFEYVSSEESEEDDEQLPNESDNEMRRISQHAAAAAHSRSSIGMRRVQSQQSNREKVEEMKYYFGFVRMEMKTVDTLLSTMPPPPEFWRITPIARVAYLYRTSLQGKNYLNVPHFMAKFNYEFYKFMLVPGCTEVGALIKICESLLLVCKERRQASSQKAYEASQRQLFSDDRETPESRLSDRPSVYDHNQTSDVDDYAVDAEPLKFRLPHAFATFGPGGKILQVQPGKSMSAVMITDVNCTVKDREMQRNVAISNHFKGPLAPEVTPPHTVRAYISRQIERIRRSDLAQTDPRNDDVIDCLLIWQLLDRVVMQHGKVTGPDMAELLVRSSPPRRERGSGGGVGGATLEIAPPTADPRAFESFTQLLSQGLIDDAIGFAMDEGLFTDALIFARRLAPHRIEEIEKRHLATRPISHPALTLLAVAGDQAAPCLNQMASEDRGGWRLHAALIFANLNTENAMENIRRLGEELVRRDCNAAADFCFLSVALLAGKDTFTPTVDPSTGFFPTSRRHIELIHASIPDDVTESAHCEYGFSLTDLHATEIFDFGSRLSGGATNLTVSAPYQRKRIQYAKLLASWGGFSNDAFRYCVDVATKMWCSLNALTASELEDLVELADRLHKLSAVDESQTIWIGDLRQVLQSNAHQMAQAAHQSTVQHAAAEQNVQPVQQLQQQQDHQTSHREELRERSDSISTEAAAWHSREDQLEMRGERREEEKREKRDEEGVYSAFHQQHHHQPAHAASTESHHHSGGGRASQSLVYDDYSSGTNTEGGEGVTSEESTPRRERSASIHDDFHVHSHHSTHSHSHHHHHQQQHVPSAPSPNPLAPLAAAHPVPAAPAAAAAAPRAPAPVPPMPALPIAPTPAAAPPPAMQQMQQPKPQPQLIKQETAPSGGPSSSSAPSQPQQQQGKGSNAGWGGWLKEKVIKHIPSNNQMKLPDDSKKTIYYDEKLGKYVGDGVEEEAAPPPPPMMANGGGEGALGGGGGGGG</sequence>
<feature type="compositionally biased region" description="Low complexity" evidence="7">
    <location>
        <begin position="1613"/>
        <end position="1633"/>
    </location>
</feature>
<accession>A0AAV5WSA4</accession>
<feature type="compositionally biased region" description="Acidic residues" evidence="7">
    <location>
        <begin position="729"/>
        <end position="740"/>
    </location>
</feature>
<feature type="compositionally biased region" description="Polar residues" evidence="7">
    <location>
        <begin position="1"/>
        <end position="30"/>
    </location>
</feature>
<evidence type="ECO:0000256" key="3">
    <source>
        <dbReference type="ARBA" id="ARBA00022448"/>
    </source>
</evidence>
<evidence type="ECO:0000259" key="8">
    <source>
        <dbReference type="Pfam" id="PF12931"/>
    </source>
</evidence>
<organism evidence="10 11">
    <name type="scientific">Pristionchus fissidentatus</name>
    <dbReference type="NCBI Taxonomy" id="1538716"/>
    <lineage>
        <taxon>Eukaryota</taxon>
        <taxon>Metazoa</taxon>
        <taxon>Ecdysozoa</taxon>
        <taxon>Nematoda</taxon>
        <taxon>Chromadorea</taxon>
        <taxon>Rhabditida</taxon>
        <taxon>Rhabditina</taxon>
        <taxon>Diplogasteromorpha</taxon>
        <taxon>Diplogasteroidea</taxon>
        <taxon>Neodiplogasteridae</taxon>
        <taxon>Pristionchus</taxon>
    </lineage>
</organism>
<evidence type="ECO:0000256" key="2">
    <source>
        <dbReference type="ARBA" id="ARBA00005927"/>
    </source>
</evidence>
<evidence type="ECO:0000256" key="4">
    <source>
        <dbReference type="ARBA" id="ARBA00022824"/>
    </source>
</evidence>
<evidence type="ECO:0000256" key="6">
    <source>
        <dbReference type="RuleBase" id="RU364101"/>
    </source>
</evidence>
<evidence type="ECO:0000256" key="1">
    <source>
        <dbReference type="ARBA" id="ARBA00004240"/>
    </source>
</evidence>
<dbReference type="PANTHER" id="PTHR13402">
    <property type="entry name" value="RGPR-RELATED"/>
    <property type="match status" value="1"/>
</dbReference>
<dbReference type="GO" id="GO:0000139">
    <property type="term" value="C:Golgi membrane"/>
    <property type="evidence" value="ECO:0007669"/>
    <property type="project" value="UniProtKB-SubCell"/>
</dbReference>
<feature type="region of interest" description="Disordered" evidence="7">
    <location>
        <begin position="884"/>
        <end position="916"/>
    </location>
</feature>
<dbReference type="Proteomes" id="UP001432322">
    <property type="component" value="Unassembled WGS sequence"/>
</dbReference>
<feature type="compositionally biased region" description="Gly residues" evidence="7">
    <location>
        <begin position="1694"/>
        <end position="1709"/>
    </location>
</feature>
<feature type="domain" description="Sec16 Sec23-binding" evidence="8">
    <location>
        <begin position="1088"/>
        <end position="1355"/>
    </location>
</feature>
<dbReference type="Pfam" id="PF12932">
    <property type="entry name" value="Sec16"/>
    <property type="match status" value="1"/>
</dbReference>
<feature type="compositionally biased region" description="Pro residues" evidence="7">
    <location>
        <begin position="1570"/>
        <end position="1593"/>
    </location>
</feature>
<evidence type="ECO:0000256" key="5">
    <source>
        <dbReference type="ARBA" id="ARBA00022892"/>
    </source>
</evidence>
<feature type="compositionally biased region" description="Basic and acidic residues" evidence="7">
    <location>
        <begin position="260"/>
        <end position="275"/>
    </location>
</feature>
<feature type="compositionally biased region" description="Low complexity" evidence="7">
    <location>
        <begin position="1549"/>
        <end position="1569"/>
    </location>
</feature>
<feature type="region of interest" description="Disordered" evidence="7">
    <location>
        <begin position="619"/>
        <end position="651"/>
    </location>
</feature>
<dbReference type="InterPro" id="IPR024298">
    <property type="entry name" value="Sec16_Sec23-bd"/>
</dbReference>
<feature type="non-terminal residue" evidence="10">
    <location>
        <position position="1"/>
    </location>
</feature>
<keyword evidence="5 6" id="KW-0931">ER-Golgi transport</keyword>
<feature type="compositionally biased region" description="Basic and acidic residues" evidence="7">
    <location>
        <begin position="636"/>
        <end position="651"/>
    </location>
</feature>
<keyword evidence="11" id="KW-1185">Reference proteome</keyword>
<evidence type="ECO:0000259" key="9">
    <source>
        <dbReference type="Pfam" id="PF12932"/>
    </source>
</evidence>
<evidence type="ECO:0000256" key="7">
    <source>
        <dbReference type="SAM" id="MobiDB-lite"/>
    </source>
</evidence>
<dbReference type="EMBL" id="BTSY01000006">
    <property type="protein sequence ID" value="GMT33133.1"/>
    <property type="molecule type" value="Genomic_DNA"/>
</dbReference>
<feature type="compositionally biased region" description="Polar residues" evidence="7">
    <location>
        <begin position="410"/>
        <end position="426"/>
    </location>
</feature>
<feature type="region of interest" description="Disordered" evidence="7">
    <location>
        <begin position="754"/>
        <end position="774"/>
    </location>
</feature>
<feature type="compositionally biased region" description="Basic and acidic residues" evidence="7">
    <location>
        <begin position="892"/>
        <end position="909"/>
    </location>
</feature>
<evidence type="ECO:0000313" key="10">
    <source>
        <dbReference type="EMBL" id="GMT33133.1"/>
    </source>
</evidence>
<feature type="compositionally biased region" description="Low complexity" evidence="7">
    <location>
        <begin position="754"/>
        <end position="765"/>
    </location>
</feature>
<feature type="compositionally biased region" description="Low complexity" evidence="7">
    <location>
        <begin position="1385"/>
        <end position="1399"/>
    </location>
</feature>
<evidence type="ECO:0000313" key="11">
    <source>
        <dbReference type="Proteomes" id="UP001432322"/>
    </source>
</evidence>
<proteinExistence type="inferred from homology"/>
<feature type="region of interest" description="Disordered" evidence="7">
    <location>
        <begin position="260"/>
        <end position="479"/>
    </location>
</feature>
<reference evidence="10" key="1">
    <citation type="submission" date="2023-10" db="EMBL/GenBank/DDBJ databases">
        <title>Genome assembly of Pristionchus species.</title>
        <authorList>
            <person name="Yoshida K."/>
            <person name="Sommer R.J."/>
        </authorList>
    </citation>
    <scope>NUCLEOTIDE SEQUENCE</scope>
    <source>
        <strain evidence="10">RS5133</strain>
    </source>
</reference>
<feature type="compositionally biased region" description="Basic residues" evidence="7">
    <location>
        <begin position="1520"/>
        <end position="1536"/>
    </location>
</feature>
<feature type="compositionally biased region" description="Pro residues" evidence="7">
    <location>
        <begin position="346"/>
        <end position="376"/>
    </location>
</feature>
<feature type="domain" description="Sec16 central conserved" evidence="9">
    <location>
        <begin position="934"/>
        <end position="1039"/>
    </location>
</feature>
<gene>
    <name evidence="10" type="ORF">PFISCL1PPCAC_24430</name>
</gene>
<feature type="region of interest" description="Disordered" evidence="7">
    <location>
        <begin position="111"/>
        <end position="150"/>
    </location>
</feature>
<dbReference type="GO" id="GO:0007030">
    <property type="term" value="P:Golgi organization"/>
    <property type="evidence" value="ECO:0007669"/>
    <property type="project" value="TreeGrafter"/>
</dbReference>
<name>A0AAV5WSA4_9BILA</name>
<keyword evidence="6" id="KW-0472">Membrane</keyword>
<feature type="region of interest" description="Disordered" evidence="7">
    <location>
        <begin position="727"/>
        <end position="746"/>
    </location>
</feature>
<protein>
    <recommendedName>
        <fullName evidence="6">Protein transport protein sec16</fullName>
    </recommendedName>
</protein>
<feature type="compositionally biased region" description="Low complexity" evidence="7">
    <location>
        <begin position="31"/>
        <end position="40"/>
    </location>
</feature>
<keyword evidence="6" id="KW-0653">Protein transport</keyword>
<feature type="non-terminal residue" evidence="10">
    <location>
        <position position="1709"/>
    </location>
</feature>
<feature type="compositionally biased region" description="Basic and acidic residues" evidence="7">
    <location>
        <begin position="1422"/>
        <end position="1446"/>
    </location>
</feature>
<comment type="caution">
    <text evidence="10">The sequence shown here is derived from an EMBL/GenBank/DDBJ whole genome shotgun (WGS) entry which is preliminary data.</text>
</comment>
<keyword evidence="4 6" id="KW-0256">Endoplasmic reticulum</keyword>
<comment type="similarity">
    <text evidence="2 6">Belongs to the SEC16 family.</text>
</comment>
<dbReference type="InterPro" id="IPR024340">
    <property type="entry name" value="Sec16_CCD"/>
</dbReference>
<dbReference type="GO" id="GO:0012507">
    <property type="term" value="C:ER to Golgi transport vesicle membrane"/>
    <property type="evidence" value="ECO:0007669"/>
    <property type="project" value="TreeGrafter"/>
</dbReference>
<dbReference type="GO" id="GO:0070973">
    <property type="term" value="P:protein localization to endoplasmic reticulum exit site"/>
    <property type="evidence" value="ECO:0007669"/>
    <property type="project" value="TreeGrafter"/>
</dbReference>
<feature type="region of interest" description="Disordered" evidence="7">
    <location>
        <begin position="1678"/>
        <end position="1709"/>
    </location>
</feature>
<dbReference type="GO" id="GO:0070971">
    <property type="term" value="C:endoplasmic reticulum exit site"/>
    <property type="evidence" value="ECO:0007669"/>
    <property type="project" value="TreeGrafter"/>
</dbReference>
<feature type="compositionally biased region" description="Polar residues" evidence="7">
    <location>
        <begin position="41"/>
        <end position="50"/>
    </location>
</feature>
<feature type="region of interest" description="Disordered" evidence="7">
    <location>
        <begin position="1372"/>
        <end position="1643"/>
    </location>
</feature>
<feature type="compositionally biased region" description="Low complexity" evidence="7">
    <location>
        <begin position="377"/>
        <end position="409"/>
    </location>
</feature>